<proteinExistence type="predicted"/>
<evidence type="ECO:0000313" key="2">
    <source>
        <dbReference type="Proteomes" id="UP001595979"/>
    </source>
</evidence>
<organism evidence="1 2">
    <name type="scientific">Deinococcus petrolearius</name>
    <dbReference type="NCBI Taxonomy" id="1751295"/>
    <lineage>
        <taxon>Bacteria</taxon>
        <taxon>Thermotogati</taxon>
        <taxon>Deinococcota</taxon>
        <taxon>Deinococci</taxon>
        <taxon>Deinococcales</taxon>
        <taxon>Deinococcaceae</taxon>
        <taxon>Deinococcus</taxon>
    </lineage>
</organism>
<accession>A0ABW1DMS0</accession>
<name>A0ABW1DMS0_9DEIO</name>
<dbReference type="InterPro" id="IPR017853">
    <property type="entry name" value="GH"/>
</dbReference>
<reference evidence="2" key="1">
    <citation type="journal article" date="2019" name="Int. J. Syst. Evol. Microbiol.">
        <title>The Global Catalogue of Microorganisms (GCM) 10K type strain sequencing project: providing services to taxonomists for standard genome sequencing and annotation.</title>
        <authorList>
            <consortium name="The Broad Institute Genomics Platform"/>
            <consortium name="The Broad Institute Genome Sequencing Center for Infectious Disease"/>
            <person name="Wu L."/>
            <person name="Ma J."/>
        </authorList>
    </citation>
    <scope>NUCLEOTIDE SEQUENCE [LARGE SCALE GENOMIC DNA]</scope>
    <source>
        <strain evidence="2">CGMCC 1.15053</strain>
    </source>
</reference>
<keyword evidence="2" id="KW-1185">Reference proteome</keyword>
<protein>
    <submittedName>
        <fullName evidence="1">Family 1 glycosylhydrolase</fullName>
    </submittedName>
</protein>
<dbReference type="SUPFAM" id="SSF51445">
    <property type="entry name" value="(Trans)glycosidases"/>
    <property type="match status" value="1"/>
</dbReference>
<dbReference type="PANTHER" id="PTHR12631">
    <property type="entry name" value="ALPHA-L-IDURONIDASE"/>
    <property type="match status" value="1"/>
</dbReference>
<dbReference type="InterPro" id="IPR001360">
    <property type="entry name" value="Glyco_hydro_1"/>
</dbReference>
<dbReference type="Pfam" id="PF00232">
    <property type="entry name" value="Glyco_hydro_1"/>
    <property type="match status" value="1"/>
</dbReference>
<evidence type="ECO:0000313" key="1">
    <source>
        <dbReference type="EMBL" id="MFC5849649.1"/>
    </source>
</evidence>
<dbReference type="InterPro" id="IPR051923">
    <property type="entry name" value="Glycosyl_Hydrolase_39"/>
</dbReference>
<dbReference type="EMBL" id="JBHSOH010000030">
    <property type="protein sequence ID" value="MFC5849649.1"/>
    <property type="molecule type" value="Genomic_DNA"/>
</dbReference>
<dbReference type="PANTHER" id="PTHR12631:SF10">
    <property type="entry name" value="BETA-XYLOSIDASE-LIKE PROTEIN-RELATED"/>
    <property type="match status" value="1"/>
</dbReference>
<sequence length="454" mass="51778">MAKDNFLAALERIDPRVRGRKVYTGDEFAGRHGSHGEGAPTGAPNNFMFATGIECSYPLVRGGPGQDRVRRDQLRECGHYEHWERDFGLVRDLGLKYLRYGLPYHLVNPAPGRYDWAFADEVMGRLKTLGITPILDLLHFGLPDWLGDFQNPEFPAHFAVYAGEVARRYGWVRFFTPVNEIYVTARSSALDGLWNEGLKSQRAFITAMKHAAAASCLACQAVVQERPDAIFIQSESAEYLHDACATPRDDLRLHNKLSHLSLDLLYAKLPDAEVYRHLRAHGMTDAEFRWFMACEPPGYHIIGNDYYGRNERIVLPDRSEVLAEDILGWHELARRFYRRYHKPVMHTETNTFDAARNPSWLWKQWINVLHLRQADVPVVGFTWYSLTDQIDWDTSLAEINGRVNAVGLYDLGRNPRPVEAAYREVLAQFGQISLVPRGEMFEFTGGPASLKVPV</sequence>
<gene>
    <name evidence="1" type="ORF">ACFPQ6_15185</name>
</gene>
<dbReference type="Gene3D" id="3.20.20.80">
    <property type="entry name" value="Glycosidases"/>
    <property type="match status" value="1"/>
</dbReference>
<dbReference type="Proteomes" id="UP001595979">
    <property type="component" value="Unassembled WGS sequence"/>
</dbReference>
<dbReference type="RefSeq" id="WP_380050969.1">
    <property type="nucleotide sequence ID" value="NZ_JBHSOH010000030.1"/>
</dbReference>
<comment type="caution">
    <text evidence="1">The sequence shown here is derived from an EMBL/GenBank/DDBJ whole genome shotgun (WGS) entry which is preliminary data.</text>
</comment>